<gene>
    <name evidence="2" type="ORF">GMD50_06725</name>
</gene>
<organism evidence="2 3">
    <name type="scientific">Roseburia intestinalis</name>
    <dbReference type="NCBI Taxonomy" id="166486"/>
    <lineage>
        <taxon>Bacteria</taxon>
        <taxon>Bacillati</taxon>
        <taxon>Bacillota</taxon>
        <taxon>Clostridia</taxon>
        <taxon>Lachnospirales</taxon>
        <taxon>Lachnospiraceae</taxon>
        <taxon>Roseburia</taxon>
    </lineage>
</organism>
<sequence>MEQYSLSERIKSGLIFLVLGQNYFNKKSPLVEMIRKEYQLEPTSKTHDVYLGIQNVEVIPWIRNQADNLLEPDSLKIISRLPWNGVITSEVDGIVERVFRNSWREIYAIYNADNKIIGSLSDRNRLAISCLFGTINNELEGSHLPLTQLEFYKAKSNAIRMISKYTQDVITPFGTIIIDGYNPEDDWLELEMLFPLVAACREGQVHYFGQSISSRNDLWKSLVEKKIIIEYEQTFAEYLAVEEDNRNLDIDELVYERENTRRISVHNKSFSIPKNIYNTTSKNALILDDSIFVLDELEDDEKEDKFRYFLYESGNKPVWEGYKWGFYFRRDIEEKIDKKIRKEISKDFNTNPIIIEGQSGAGKSVLLGNVAYKLKLQRQFPIIFIPQFMRGISYTVILEFCEWLEKNCKAERVIIIWDASVYNEEIAQYIELNNFLMSAGRKVLIIGSSLKLSENIKSAYTYESIEMDIQISDAESESICNVFNKYSGSVITDTEIRAIGEKNIFVACYRLLPPSRRSLRRGVIDEAKKNKVTLKEALKIKQIDETSVFCQALMKAGVFVPNEANEEKVALDMLLDYICVPAQFGLMIPLNLVLRCFDSQYSVDIAKKIDELDFFRFIEGVNGEWEVSSRNSLEAEIVINSELSNLQKQMDIIKKIILEIRDADGYVSNYNELNFLVDLLKAIGPNGKKNKEYLPYYNQITEALKTLRENGIWDSRTILQESLFLREYAKNLNVKTQKYEMIVQAQELIRSEINRLVEKKQDNFPHMGRLYCEWASNLGAQIVEKLGCEVINENEISNLYKELIEKIQYARDYLPDSFYALDICGWASLEVLQNRKLSNKLKEEIYVEAVSIFEQAEITYPSFCMLPEYNVRLMQLNDAYGEDKVAKISFDRLKDMGTGAGIYARARFMTRNIKQNTKLSEKDREYCSEVLKFLEEYKEIAYNDVRCLYLIFKLKWLVLTGHPVLYAEKQTVKITQEQWGQVLDLINLIIQLSPERSNAVLKYVKAIALFNLGRKREYLVAFKELSHIYYPFNRRIIMSYIASKENGEVKNFTGSITSFSGDKKAIFYINELGIEIPYFSPNFVREVHALGGNYEQIEIGFNFLGIQVSKTNTSGGR</sequence>
<name>A0A6L6L461_9FIRM</name>
<proteinExistence type="predicted"/>
<comment type="caution">
    <text evidence="2">The sequence shown here is derived from an EMBL/GenBank/DDBJ whole genome shotgun (WGS) entry which is preliminary data.</text>
</comment>
<dbReference type="InterPro" id="IPR057574">
    <property type="entry name" value="nSTAND_NTPase5_dom"/>
</dbReference>
<protein>
    <recommendedName>
        <fullName evidence="1">Novel STAND NTPase 5 domain-containing protein</fullName>
    </recommendedName>
</protein>
<dbReference type="Pfam" id="PF25199">
    <property type="entry name" value="nSTAND_NTPase5"/>
    <property type="match status" value="1"/>
</dbReference>
<dbReference type="EMBL" id="WNAJ01000005">
    <property type="protein sequence ID" value="MTR84756.1"/>
    <property type="molecule type" value="Genomic_DNA"/>
</dbReference>
<reference evidence="2 3" key="1">
    <citation type="journal article" date="2019" name="Nat. Med.">
        <title>A library of human gut bacterial isolates paired with longitudinal multiomics data enables mechanistic microbiome research.</title>
        <authorList>
            <person name="Poyet M."/>
            <person name="Groussin M."/>
            <person name="Gibbons S.M."/>
            <person name="Avila-Pacheco J."/>
            <person name="Jiang X."/>
            <person name="Kearney S.M."/>
            <person name="Perrotta A.R."/>
            <person name="Berdy B."/>
            <person name="Zhao S."/>
            <person name="Lieberman T.D."/>
            <person name="Swanson P.K."/>
            <person name="Smith M."/>
            <person name="Roesemann S."/>
            <person name="Alexander J.E."/>
            <person name="Rich S.A."/>
            <person name="Livny J."/>
            <person name="Vlamakis H."/>
            <person name="Clish C."/>
            <person name="Bullock K."/>
            <person name="Deik A."/>
            <person name="Scott J."/>
            <person name="Pierce K.A."/>
            <person name="Xavier R.J."/>
            <person name="Alm E.J."/>
        </authorList>
    </citation>
    <scope>NUCLEOTIDE SEQUENCE [LARGE SCALE GENOMIC DNA]</scope>
    <source>
        <strain evidence="2 3">BIOML-A1</strain>
    </source>
</reference>
<dbReference type="Proteomes" id="UP000478483">
    <property type="component" value="Unassembled WGS sequence"/>
</dbReference>
<feature type="domain" description="Novel STAND NTPase 5" evidence="1">
    <location>
        <begin position="313"/>
        <end position="447"/>
    </location>
</feature>
<evidence type="ECO:0000259" key="1">
    <source>
        <dbReference type="Pfam" id="PF25199"/>
    </source>
</evidence>
<evidence type="ECO:0000313" key="2">
    <source>
        <dbReference type="EMBL" id="MTR84756.1"/>
    </source>
</evidence>
<dbReference type="RefSeq" id="WP_118413630.1">
    <property type="nucleotide sequence ID" value="NZ_QRPI01000045.1"/>
</dbReference>
<accession>A0A6L6L461</accession>
<dbReference type="AlphaFoldDB" id="A0A6L6L461"/>
<evidence type="ECO:0000313" key="3">
    <source>
        <dbReference type="Proteomes" id="UP000478483"/>
    </source>
</evidence>